<name>A0AAW7ANC5_9STAP</name>
<accession>A0AAW7ANC5</accession>
<protein>
    <submittedName>
        <fullName evidence="1">Uncharacterized protein</fullName>
    </submittedName>
</protein>
<evidence type="ECO:0000313" key="1">
    <source>
        <dbReference type="EMBL" id="MDK9867289.1"/>
    </source>
</evidence>
<gene>
    <name evidence="1" type="ORF">P1A27_15315</name>
</gene>
<dbReference type="EMBL" id="JARGCK010000061">
    <property type="protein sequence ID" value="MDK9867289.1"/>
    <property type="molecule type" value="Genomic_DNA"/>
</dbReference>
<organism evidence="1 2">
    <name type="scientific">Staphylococcus equorum</name>
    <dbReference type="NCBI Taxonomy" id="246432"/>
    <lineage>
        <taxon>Bacteria</taxon>
        <taxon>Bacillati</taxon>
        <taxon>Bacillota</taxon>
        <taxon>Bacilli</taxon>
        <taxon>Bacillales</taxon>
        <taxon>Staphylococcaceae</taxon>
        <taxon>Staphylococcus</taxon>
    </lineage>
</organism>
<comment type="caution">
    <text evidence="1">The sequence shown here is derived from an EMBL/GenBank/DDBJ whole genome shotgun (WGS) entry which is preliminary data.</text>
</comment>
<reference evidence="1" key="1">
    <citation type="journal article" date="2023" name="Int. J. Mol. Sci.">
        <title>Antibiotic Resistance/Susceptibility Profiles of Staphylococcus equorum Strains from Cheese, and Genome Analysis for Antibiotic Resistance Genes.</title>
        <authorList>
            <person name="Vazquez L."/>
            <person name="Srednik M.E."/>
            <person name="Rodriguez J."/>
            <person name="Florez A.B."/>
            <person name="Mayo B."/>
        </authorList>
    </citation>
    <scope>NUCLEOTIDE SEQUENCE</scope>
    <source>
        <strain evidence="1">5A3I</strain>
    </source>
</reference>
<sequence>MNEKEVYEYIKNKVVNEKDNELDLEQSTVEVARRLKNKGIIDFTEAPSGLGESTQLLIITKIE</sequence>
<dbReference type="Proteomes" id="UP001174037">
    <property type="component" value="Unassembled WGS sequence"/>
</dbReference>
<reference evidence="1" key="2">
    <citation type="submission" date="2023-03" db="EMBL/GenBank/DDBJ databases">
        <authorList>
            <person name="Vazquez L."/>
            <person name="Rodriguez J."/>
            <person name="Mayo B."/>
            <person name="Florez A.B."/>
        </authorList>
    </citation>
    <scope>NUCLEOTIDE SEQUENCE</scope>
    <source>
        <strain evidence="1">5A3I</strain>
    </source>
</reference>
<evidence type="ECO:0000313" key="2">
    <source>
        <dbReference type="Proteomes" id="UP001174037"/>
    </source>
</evidence>
<dbReference type="AlphaFoldDB" id="A0AAW7ANC5"/>
<dbReference type="RefSeq" id="WP_002511785.1">
    <property type="nucleotide sequence ID" value="NZ_JARGCK010000061.1"/>
</dbReference>
<proteinExistence type="predicted"/>